<name>A0A4R4E3J1_9BACL</name>
<gene>
    <name evidence="2" type="ORF">E0485_21280</name>
</gene>
<protein>
    <submittedName>
        <fullName evidence="2">Aminoglycoside phosphotransferase</fullName>
    </submittedName>
</protein>
<feature type="domain" description="Aminoglycoside phosphotransferase" evidence="1">
    <location>
        <begin position="19"/>
        <end position="221"/>
    </location>
</feature>
<accession>A0A4R4E3J1</accession>
<dbReference type="Gene3D" id="3.90.1200.10">
    <property type="match status" value="1"/>
</dbReference>
<keyword evidence="3" id="KW-1185">Reference proteome</keyword>
<dbReference type="InterPro" id="IPR011009">
    <property type="entry name" value="Kinase-like_dom_sf"/>
</dbReference>
<evidence type="ECO:0000313" key="2">
    <source>
        <dbReference type="EMBL" id="TCZ73230.1"/>
    </source>
</evidence>
<keyword evidence="2" id="KW-0808">Transferase</keyword>
<comment type="caution">
    <text evidence="2">The sequence shown here is derived from an EMBL/GenBank/DDBJ whole genome shotgun (WGS) entry which is preliminary data.</text>
</comment>
<dbReference type="OrthoDB" id="9800774at2"/>
<reference evidence="2 3" key="1">
    <citation type="submission" date="2019-03" db="EMBL/GenBank/DDBJ databases">
        <authorList>
            <person name="Kim M.K.M."/>
        </authorList>
    </citation>
    <scope>NUCLEOTIDE SEQUENCE [LARGE SCALE GENOMIC DNA]</scope>
    <source>
        <strain evidence="2 3">18JY21-1</strain>
    </source>
</reference>
<dbReference type="EMBL" id="SKFG01000033">
    <property type="protein sequence ID" value="TCZ73230.1"/>
    <property type="molecule type" value="Genomic_DNA"/>
</dbReference>
<dbReference type="InterPro" id="IPR002575">
    <property type="entry name" value="Aminoglycoside_PTrfase"/>
</dbReference>
<dbReference type="RefSeq" id="WP_132420086.1">
    <property type="nucleotide sequence ID" value="NZ_SKFG01000033.1"/>
</dbReference>
<dbReference type="AlphaFoldDB" id="A0A4R4E3J1"/>
<evidence type="ECO:0000259" key="1">
    <source>
        <dbReference type="Pfam" id="PF01636"/>
    </source>
</evidence>
<evidence type="ECO:0000313" key="3">
    <source>
        <dbReference type="Proteomes" id="UP000295418"/>
    </source>
</evidence>
<organism evidence="2 3">
    <name type="scientific">Paenibacillus albiflavus</name>
    <dbReference type="NCBI Taxonomy" id="2545760"/>
    <lineage>
        <taxon>Bacteria</taxon>
        <taxon>Bacillati</taxon>
        <taxon>Bacillota</taxon>
        <taxon>Bacilli</taxon>
        <taxon>Bacillales</taxon>
        <taxon>Paenibacillaceae</taxon>
        <taxon>Paenibacillus</taxon>
    </lineage>
</organism>
<sequence>MTNAVGRKLGEGACAEVFEWEDGSKIVKLAKPNTSSAALQREWKHCRSAWECGLPVPEPFGLVSVEGRPGVVFERIYGESILNRFINKTIGPNKRESGLDLLEDHLDARITARLLYQIHTNSASLSSQRTRIRNDISRAPSLTKPEIEALIAHLDQLPVKQQLCHGDPNPGNILLRDDDALIIDWNDASTGNPEADLAEYIIIIQYAVVPPYLPAELNAYLDTIRDSTIRIFLEEYERLSGIGYAEIEPWIAPVAARKLSSDATSEAERLSLLNEIRRRLRNK</sequence>
<proteinExistence type="predicted"/>
<dbReference type="SUPFAM" id="SSF56112">
    <property type="entry name" value="Protein kinase-like (PK-like)"/>
    <property type="match status" value="1"/>
</dbReference>
<dbReference type="GO" id="GO:0016740">
    <property type="term" value="F:transferase activity"/>
    <property type="evidence" value="ECO:0007669"/>
    <property type="project" value="UniProtKB-KW"/>
</dbReference>
<dbReference type="Proteomes" id="UP000295418">
    <property type="component" value="Unassembled WGS sequence"/>
</dbReference>
<dbReference type="Pfam" id="PF01636">
    <property type="entry name" value="APH"/>
    <property type="match status" value="1"/>
</dbReference>